<keyword evidence="3" id="KW-0540">Nuclease</keyword>
<evidence type="ECO:0000256" key="1">
    <source>
        <dbReference type="SAM" id="MobiDB-lite"/>
    </source>
</evidence>
<evidence type="ECO:0000313" key="4">
    <source>
        <dbReference type="Proteomes" id="UP001174136"/>
    </source>
</evidence>
<keyword evidence="3" id="KW-0378">Hydrolase</keyword>
<proteinExistence type="predicted"/>
<feature type="chain" id="PRO_5041431203" evidence="2">
    <location>
        <begin position="29"/>
        <end position="558"/>
    </location>
</feature>
<dbReference type="EMBL" id="JAOPHQ010001208">
    <property type="protein sequence ID" value="KAK0151518.1"/>
    <property type="molecule type" value="Genomic_DNA"/>
</dbReference>
<dbReference type="PANTHER" id="PTHR21472:SF23">
    <property type="entry name" value="INO80 COMPLEX SUBUNIT E"/>
    <property type="match status" value="1"/>
</dbReference>
<dbReference type="GO" id="GO:0004519">
    <property type="term" value="F:endonuclease activity"/>
    <property type="evidence" value="ECO:0007669"/>
    <property type="project" value="UniProtKB-KW"/>
</dbReference>
<protein>
    <submittedName>
        <fullName evidence="3">Endonuclease domain-containing 1 protein</fullName>
    </submittedName>
</protein>
<feature type="signal peptide" evidence="2">
    <location>
        <begin position="1"/>
        <end position="28"/>
    </location>
</feature>
<organism evidence="3 4">
    <name type="scientific">Merluccius polli</name>
    <name type="common">Benguela hake</name>
    <name type="synonym">Merluccius cadenati</name>
    <dbReference type="NCBI Taxonomy" id="89951"/>
    <lineage>
        <taxon>Eukaryota</taxon>
        <taxon>Metazoa</taxon>
        <taxon>Chordata</taxon>
        <taxon>Craniata</taxon>
        <taxon>Vertebrata</taxon>
        <taxon>Euteleostomi</taxon>
        <taxon>Actinopterygii</taxon>
        <taxon>Neopterygii</taxon>
        <taxon>Teleostei</taxon>
        <taxon>Neoteleostei</taxon>
        <taxon>Acanthomorphata</taxon>
        <taxon>Zeiogadaria</taxon>
        <taxon>Gadariae</taxon>
        <taxon>Gadiformes</taxon>
        <taxon>Gadoidei</taxon>
        <taxon>Merlucciidae</taxon>
        <taxon>Merluccius</taxon>
    </lineage>
</organism>
<sequence length="558" mass="58028">MLCQGAGMNAAAVTACLLAVLGPGLCLSAEDCSHCFYRQTPPRGPSSEALRHLCHGAPRGQAFATLHSPACDTAALSAFRLVHVGTEREGEEPVAVVVVTENEDSQVLTPALLQGDGAETQISTAPDDSPLQLWDTSVTTLVRSSVGPRCGSVAGDLYVVTGRGRLGPKAEGEDAGCEAGLLFWSAMCCDVPSGRAEGFSAALVREAEGDEEKVVSVKQLEEMLGVEELFSEGCGGTSEKVAMDLAVGAQTVLTKDALTENADHLEEPGTDQEASVEAQVADVDAAPKTSGEEEGTTPLQDPDDEQSAVRRSEAQGGTKSGHTSDDGETDEQTAETEPTEADTNSTIVYLVSTTVYILTLPLRPVVSTIINIPGQVAYILQEDLGVLTALPGDTCYLLYLVTSGVLSWIRWVADALLDRGWGCGCGLYHCAQAMLGELLNSCYTGVTGAGTLAGDSLGIVGDAADSAWWVTRLLGGQLWEQSEGYAGTVASEMGGQVMTLGGGLGTLVWGIVKGLGHVIRFTGGVIFGTVRLIVLGIIDPSTTPDDPPAVVNLLVDAE</sequence>
<evidence type="ECO:0000313" key="3">
    <source>
        <dbReference type="EMBL" id="KAK0151518.1"/>
    </source>
</evidence>
<evidence type="ECO:0000256" key="2">
    <source>
        <dbReference type="SAM" id="SignalP"/>
    </source>
</evidence>
<name>A0AA47P8S6_MERPO</name>
<dbReference type="AlphaFoldDB" id="A0AA47P8S6"/>
<dbReference type="Proteomes" id="UP001174136">
    <property type="component" value="Unassembled WGS sequence"/>
</dbReference>
<keyword evidence="2" id="KW-0732">Signal</keyword>
<dbReference type="InterPro" id="IPR039015">
    <property type="entry name" value="ENDOD1"/>
</dbReference>
<gene>
    <name evidence="3" type="primary">Endod1</name>
    <name evidence="3" type="ORF">N1851_007180</name>
</gene>
<feature type="compositionally biased region" description="Acidic residues" evidence="1">
    <location>
        <begin position="326"/>
        <end position="340"/>
    </location>
</feature>
<keyword evidence="4" id="KW-1185">Reference proteome</keyword>
<reference evidence="3" key="1">
    <citation type="journal article" date="2023" name="Front. Mar. Sci.">
        <title>A new Merluccius polli reference genome to investigate the effects of global change in West African waters.</title>
        <authorList>
            <person name="Mateo J.L."/>
            <person name="Blanco-Fernandez C."/>
            <person name="Garcia-Vazquez E."/>
            <person name="Machado-Schiaffino G."/>
        </authorList>
    </citation>
    <scope>NUCLEOTIDE SEQUENCE</scope>
    <source>
        <strain evidence="3">C29</strain>
        <tissue evidence="3">Fin</tissue>
    </source>
</reference>
<keyword evidence="3" id="KW-0255">Endonuclease</keyword>
<accession>A0AA47P8S6</accession>
<comment type="caution">
    <text evidence="3">The sequence shown here is derived from an EMBL/GenBank/DDBJ whole genome shotgun (WGS) entry which is preliminary data.</text>
</comment>
<feature type="region of interest" description="Disordered" evidence="1">
    <location>
        <begin position="285"/>
        <end position="341"/>
    </location>
</feature>
<dbReference type="PANTHER" id="PTHR21472">
    <property type="entry name" value="ENDONUCLEASE DOMAIN-CONTAINING 1 PROTEIN ENDOD1"/>
    <property type="match status" value="1"/>
</dbReference>